<dbReference type="CDD" id="cd17484">
    <property type="entry name" value="MFS_FBT"/>
    <property type="match status" value="1"/>
</dbReference>
<dbReference type="SUPFAM" id="SSF103473">
    <property type="entry name" value="MFS general substrate transporter"/>
    <property type="match status" value="1"/>
</dbReference>
<feature type="transmembrane region" description="Helical" evidence="7">
    <location>
        <begin position="333"/>
        <end position="357"/>
    </location>
</feature>
<feature type="transmembrane region" description="Helical" evidence="7">
    <location>
        <begin position="125"/>
        <end position="143"/>
    </location>
</feature>
<comment type="similarity">
    <text evidence="2">Belongs to the major facilitator superfamily. Folate-biopterin transporter (TC 2.A.71) family.</text>
</comment>
<dbReference type="EMBL" id="JADCNM010000011">
    <property type="protein sequence ID" value="KAG0461986.1"/>
    <property type="molecule type" value="Genomic_DNA"/>
</dbReference>
<evidence type="ECO:0000256" key="1">
    <source>
        <dbReference type="ARBA" id="ARBA00004141"/>
    </source>
</evidence>
<dbReference type="AlphaFoldDB" id="A0A835Q0Q9"/>
<keyword evidence="4 7" id="KW-0812">Transmembrane</keyword>
<evidence type="ECO:0000256" key="7">
    <source>
        <dbReference type="SAM" id="Phobius"/>
    </source>
</evidence>
<dbReference type="InterPro" id="IPR039309">
    <property type="entry name" value="BT1"/>
</dbReference>
<dbReference type="GO" id="GO:0016020">
    <property type="term" value="C:membrane"/>
    <property type="evidence" value="ECO:0007669"/>
    <property type="project" value="UniProtKB-SubCell"/>
</dbReference>
<evidence type="ECO:0000256" key="6">
    <source>
        <dbReference type="ARBA" id="ARBA00023136"/>
    </source>
</evidence>
<organism evidence="8 9">
    <name type="scientific">Vanilla planifolia</name>
    <name type="common">Vanilla</name>
    <dbReference type="NCBI Taxonomy" id="51239"/>
    <lineage>
        <taxon>Eukaryota</taxon>
        <taxon>Viridiplantae</taxon>
        <taxon>Streptophyta</taxon>
        <taxon>Embryophyta</taxon>
        <taxon>Tracheophyta</taxon>
        <taxon>Spermatophyta</taxon>
        <taxon>Magnoliopsida</taxon>
        <taxon>Liliopsida</taxon>
        <taxon>Asparagales</taxon>
        <taxon>Orchidaceae</taxon>
        <taxon>Vanilloideae</taxon>
        <taxon>Vanilleae</taxon>
        <taxon>Vanilla</taxon>
    </lineage>
</organism>
<evidence type="ECO:0000256" key="3">
    <source>
        <dbReference type="ARBA" id="ARBA00022448"/>
    </source>
</evidence>
<feature type="transmembrane region" description="Helical" evidence="7">
    <location>
        <begin position="217"/>
        <end position="236"/>
    </location>
</feature>
<comment type="caution">
    <text evidence="8">The sequence shown here is derived from an EMBL/GenBank/DDBJ whole genome shotgun (WGS) entry which is preliminary data.</text>
</comment>
<reference evidence="8 9" key="1">
    <citation type="journal article" date="2020" name="Nat. Food">
        <title>A phased Vanilla planifolia genome enables genetic improvement of flavour and production.</title>
        <authorList>
            <person name="Hasing T."/>
            <person name="Tang H."/>
            <person name="Brym M."/>
            <person name="Khazi F."/>
            <person name="Huang T."/>
            <person name="Chambers A.H."/>
        </authorList>
    </citation>
    <scope>NUCLEOTIDE SEQUENCE [LARGE SCALE GENOMIC DNA]</scope>
    <source>
        <tissue evidence="8">Leaf</tissue>
    </source>
</reference>
<dbReference type="Pfam" id="PF03092">
    <property type="entry name" value="BT1"/>
    <property type="match status" value="1"/>
</dbReference>
<accession>A0A835Q0Q9</accession>
<keyword evidence="3" id="KW-0813">Transport</keyword>
<proteinExistence type="inferred from homology"/>
<comment type="subcellular location">
    <subcellularLocation>
        <location evidence="1">Membrane</location>
        <topology evidence="1">Multi-pass membrane protein</topology>
    </subcellularLocation>
</comment>
<dbReference type="OrthoDB" id="754047at2759"/>
<evidence type="ECO:0000313" key="8">
    <source>
        <dbReference type="EMBL" id="KAG0461986.1"/>
    </source>
</evidence>
<sequence length="507" mass="55794">MDSLLPSQVSSLEETMEDEKDAVLVTDEMPKKNKIKSPLTWLKILSKVTHWSFVFGVIVIYGVMQGLVNGTQSVAIDYYWKDVQMVQPSAAQVYQGIAYIPWVVKPVWGLLTDVLPMFGYRRKPYIIFAGILGLVSMLTLSIHGRLHVTFALLAITAGNASLALADATIDACIAQYSVAIPSLAADIQSLCGLSSSIGALLGFSISGLLIRSMGSQGTLGLLSIPTSLLFLAGMFIKELSTPGFAFTEVHKRFLQAGQTMWSTLKCPQVWRPCLYIYVSLSFSLDIQEGMFFWYTHPKAGPSFSQEAIGYILSIGSVGSLLGVLLYQNLLKDFSFWGLLFWAQLLTSCAGMLDLVLVLRLNIKLGVPDYFFVVIDKCVAEMIGQIKWLPLLVLSSKLCPRGIEGTFFAVVMAIENVGMFSASWGGGLLLRGLRVTRSEFSHLWEAILIRNIMRVLPLALLFLVPRSNQDSTILPPEMLVENSDMKKMGEGDVELSLVNNTNMPSEGL</sequence>
<dbReference type="Proteomes" id="UP000639772">
    <property type="component" value="Chromosome 11"/>
</dbReference>
<evidence type="ECO:0000256" key="5">
    <source>
        <dbReference type="ARBA" id="ARBA00022989"/>
    </source>
</evidence>
<dbReference type="InterPro" id="IPR036259">
    <property type="entry name" value="MFS_trans_sf"/>
</dbReference>
<dbReference type="PANTHER" id="PTHR31585:SF6">
    <property type="entry name" value="FOLATE-BIOPTERIN TRANSPORTER 2-RELATED"/>
    <property type="match status" value="1"/>
</dbReference>
<protein>
    <recommendedName>
        <fullName evidence="10">Folate-biopterin transporter 2</fullName>
    </recommendedName>
</protein>
<feature type="transmembrane region" description="Helical" evidence="7">
    <location>
        <begin position="307"/>
        <end position="327"/>
    </location>
</feature>
<dbReference type="PANTHER" id="PTHR31585">
    <property type="entry name" value="FOLATE-BIOPTERIN TRANSPORTER 1, CHLOROPLASTIC"/>
    <property type="match status" value="1"/>
</dbReference>
<keyword evidence="6 7" id="KW-0472">Membrane</keyword>
<dbReference type="Gene3D" id="1.20.1250.20">
    <property type="entry name" value="MFS general substrate transporter like domains"/>
    <property type="match status" value="1"/>
</dbReference>
<feature type="transmembrane region" description="Helical" evidence="7">
    <location>
        <begin position="187"/>
        <end position="210"/>
    </location>
</feature>
<evidence type="ECO:0000313" key="9">
    <source>
        <dbReference type="Proteomes" id="UP000639772"/>
    </source>
</evidence>
<feature type="transmembrane region" description="Helical" evidence="7">
    <location>
        <begin position="48"/>
        <end position="68"/>
    </location>
</feature>
<evidence type="ECO:0000256" key="4">
    <source>
        <dbReference type="ARBA" id="ARBA00022692"/>
    </source>
</evidence>
<name>A0A835Q0Q9_VANPL</name>
<gene>
    <name evidence="8" type="ORF">HPP92_020462</name>
</gene>
<evidence type="ECO:0008006" key="10">
    <source>
        <dbReference type="Google" id="ProtNLM"/>
    </source>
</evidence>
<evidence type="ECO:0000256" key="2">
    <source>
        <dbReference type="ARBA" id="ARBA00007015"/>
    </source>
</evidence>
<keyword evidence="5 7" id="KW-1133">Transmembrane helix</keyword>